<evidence type="ECO:0000313" key="2">
    <source>
        <dbReference type="EMBL" id="SEW40118.1"/>
    </source>
</evidence>
<sequence length="180" mass="21404">MKAERNFDIHIFKLSNGTHDYQFEIQDSFFELFENEIVNQGNLEVNISLDKSDRMIQADIEIDGEVTLTCDRSLEEFQQPIHTQRQMLFKYGEEDKELSEDVMVIVKDTQTINLASLIFEFITLEIPMKKLHPKFQEEEDEDDEYELTVVYTSEEEEEPDDTQTEEPIDPRWEKLKNLKK</sequence>
<dbReference type="OrthoDB" id="1524821at2"/>
<proteinExistence type="predicted"/>
<feature type="compositionally biased region" description="Basic and acidic residues" evidence="1">
    <location>
        <begin position="168"/>
        <end position="180"/>
    </location>
</feature>
<evidence type="ECO:0000256" key="1">
    <source>
        <dbReference type="SAM" id="MobiDB-lite"/>
    </source>
</evidence>
<dbReference type="STRING" id="1267423.SAMN05216290_3542"/>
<name>A0A1I0RGS1_9BACT</name>
<evidence type="ECO:0000313" key="3">
    <source>
        <dbReference type="Proteomes" id="UP000199437"/>
    </source>
</evidence>
<feature type="region of interest" description="Disordered" evidence="1">
    <location>
        <begin position="151"/>
        <end position="180"/>
    </location>
</feature>
<feature type="compositionally biased region" description="Acidic residues" evidence="1">
    <location>
        <begin position="153"/>
        <end position="167"/>
    </location>
</feature>
<dbReference type="Proteomes" id="UP000199437">
    <property type="component" value="Unassembled WGS sequence"/>
</dbReference>
<gene>
    <name evidence="2" type="ORF">SAMN05216290_3542</name>
</gene>
<dbReference type="InterPro" id="IPR003772">
    <property type="entry name" value="YceD"/>
</dbReference>
<dbReference type="AlphaFoldDB" id="A0A1I0RGS1"/>
<dbReference type="GeneID" id="99988213"/>
<dbReference type="Pfam" id="PF02620">
    <property type="entry name" value="YceD"/>
    <property type="match status" value="1"/>
</dbReference>
<dbReference type="EMBL" id="FOIR01000004">
    <property type="protein sequence ID" value="SEW40118.1"/>
    <property type="molecule type" value="Genomic_DNA"/>
</dbReference>
<reference evidence="3" key="1">
    <citation type="submission" date="2016-10" db="EMBL/GenBank/DDBJ databases">
        <authorList>
            <person name="Varghese N."/>
            <person name="Submissions S."/>
        </authorList>
    </citation>
    <scope>NUCLEOTIDE SEQUENCE [LARGE SCALE GENOMIC DNA]</scope>
    <source>
        <strain evidence="3">CGMCC 1.12402</strain>
    </source>
</reference>
<keyword evidence="3" id="KW-1185">Reference proteome</keyword>
<organism evidence="2 3">
    <name type="scientific">Roseivirga pacifica</name>
    <dbReference type="NCBI Taxonomy" id="1267423"/>
    <lineage>
        <taxon>Bacteria</taxon>
        <taxon>Pseudomonadati</taxon>
        <taxon>Bacteroidota</taxon>
        <taxon>Cytophagia</taxon>
        <taxon>Cytophagales</taxon>
        <taxon>Roseivirgaceae</taxon>
        <taxon>Roseivirga</taxon>
    </lineage>
</organism>
<dbReference type="RefSeq" id="WP_090260343.1">
    <property type="nucleotide sequence ID" value="NZ_FOIR01000004.1"/>
</dbReference>
<protein>
    <submittedName>
        <fullName evidence="2">Uncharacterized metal-binding protein YceD, DUF177 family</fullName>
    </submittedName>
</protein>
<accession>A0A1I0RGS1</accession>